<evidence type="ECO:0000256" key="14">
    <source>
        <dbReference type="ARBA" id="ARBA00036688"/>
    </source>
</evidence>
<comment type="catalytic activity">
    <reaction evidence="24">
        <text>1-tetradecanoyl-2-(9Z,12Z-octadecadienoyl)-sn-glycero-3-phosphocholine + H2O = 1-tetradecanoyl-sn-glycero-3-phosphocholine + (9Z,12Z)-octadecadienoate + H(+)</text>
        <dbReference type="Rhea" id="RHEA:54392"/>
        <dbReference type="ChEBI" id="CHEBI:15377"/>
        <dbReference type="ChEBI" id="CHEBI:15378"/>
        <dbReference type="ChEBI" id="CHEBI:30245"/>
        <dbReference type="ChEBI" id="CHEBI:64489"/>
        <dbReference type="ChEBI" id="CHEBI:86094"/>
    </reaction>
    <physiologicalReaction direction="left-to-right" evidence="24">
        <dbReference type="Rhea" id="RHEA:54393"/>
    </physiologicalReaction>
</comment>
<feature type="compositionally biased region" description="Basic and acidic residues" evidence="34">
    <location>
        <begin position="605"/>
        <end position="618"/>
    </location>
</feature>
<keyword evidence="6" id="KW-0378">Hydrolase</keyword>
<comment type="function">
    <text evidence="31">Phospholipase that may play a role in phospholipids remodeling. May selectively cleave myristate (C14)-containing phosphatidylcholines through its predominant phospholipase 1 activity, cleaving preferentially acyl groups in sn1 position. In parallel, may have a minor phospholipase 2 activity acting on acyl groups in position sn2. In addition to (C14)-containing phosphatidylcholines, may also act on other medium-chain-containing and oxidatively truncated phospholipids.</text>
</comment>
<evidence type="ECO:0000256" key="30">
    <source>
        <dbReference type="ARBA" id="ARBA00052894"/>
    </source>
</evidence>
<evidence type="ECO:0000256" key="13">
    <source>
        <dbReference type="ARBA" id="ARBA00023721"/>
    </source>
</evidence>
<proteinExistence type="inferred from homology"/>
<evidence type="ECO:0000256" key="20">
    <source>
        <dbReference type="ARBA" id="ARBA00050195"/>
    </source>
</evidence>
<comment type="catalytic activity">
    <reaction evidence="20">
        <text>1-tetradecanoyl-2-(4Z,7Z,10Z,13Z,16Z,19Z-docosahexaenoyl)-sn-glycero-3-phosphocholine + H2O = 2-(4Z,7Z,10Z,13Z,16Z,19Z-docosahexaenoyl)-sn-glycero-3-phosphocholine + tetradecanoate + H(+)</text>
        <dbReference type="Rhea" id="RHEA:54400"/>
        <dbReference type="ChEBI" id="CHEBI:15377"/>
        <dbReference type="ChEBI" id="CHEBI:15378"/>
        <dbReference type="ChEBI" id="CHEBI:30807"/>
        <dbReference type="ChEBI" id="CHEBI:76085"/>
        <dbReference type="ChEBI" id="CHEBI:86162"/>
    </reaction>
    <physiologicalReaction direction="left-to-right" evidence="20">
        <dbReference type="Rhea" id="RHEA:54401"/>
    </physiologicalReaction>
</comment>
<dbReference type="GO" id="GO:0004623">
    <property type="term" value="F:phospholipase A2 activity"/>
    <property type="evidence" value="ECO:0007669"/>
    <property type="project" value="UniProtKB-EC"/>
</dbReference>
<comment type="catalytic activity">
    <reaction evidence="19">
        <text>1-octadecanoyl-2-nonanoyl-sn-glycero-3-phosphocholine + H2O = nonanoate + 1-octadecanoyl-sn-glycero-3-phosphocholine + H(+)</text>
        <dbReference type="Rhea" id="RHEA:54472"/>
        <dbReference type="ChEBI" id="CHEBI:15377"/>
        <dbReference type="ChEBI" id="CHEBI:15378"/>
        <dbReference type="ChEBI" id="CHEBI:32361"/>
        <dbReference type="ChEBI" id="CHEBI:73858"/>
        <dbReference type="ChEBI" id="CHEBI:138214"/>
    </reaction>
    <physiologicalReaction direction="left-to-right" evidence="19">
        <dbReference type="Rhea" id="RHEA:54473"/>
    </physiologicalReaction>
</comment>
<keyword evidence="7" id="KW-0735">Signal-anchor</keyword>
<dbReference type="GO" id="GO:0016020">
    <property type="term" value="C:membrane"/>
    <property type="evidence" value="ECO:0007669"/>
    <property type="project" value="UniProtKB-SubCell"/>
</dbReference>
<dbReference type="GO" id="GO:0008970">
    <property type="term" value="F:phospholipase A1 activity"/>
    <property type="evidence" value="ECO:0007669"/>
    <property type="project" value="UniProtKB-EC"/>
</dbReference>
<evidence type="ECO:0000256" key="21">
    <source>
        <dbReference type="ARBA" id="ARBA00050276"/>
    </source>
</evidence>
<evidence type="ECO:0000256" key="10">
    <source>
        <dbReference type="ARBA" id="ARBA00023136"/>
    </source>
</evidence>
<comment type="catalytic activity">
    <reaction evidence="28">
        <text>1-octadecanoyl-2-octanoyl-sn-glycero-3-phosphocholine + H2O = 1-octadecanoyl-sn-glycero-3-phosphocholine + octanoate + H(+)</text>
        <dbReference type="Rhea" id="RHEA:54468"/>
        <dbReference type="ChEBI" id="CHEBI:15377"/>
        <dbReference type="ChEBI" id="CHEBI:15378"/>
        <dbReference type="ChEBI" id="CHEBI:25646"/>
        <dbReference type="ChEBI" id="CHEBI:73858"/>
        <dbReference type="ChEBI" id="CHEBI:138213"/>
    </reaction>
    <physiologicalReaction direction="left-to-right" evidence="28">
        <dbReference type="Rhea" id="RHEA:54469"/>
    </physiologicalReaction>
</comment>
<comment type="catalytic activity">
    <reaction evidence="26">
        <text>1-tetradecanoyl-2-(9Z,12Z-octadecadienoyl)-sn-glycero-3-phosphocholine + H2O = 2-(9Z,12Z-octadecadienoyl)-sn-glycero-3-phosphocholine + tetradecanoate + H(+)</text>
        <dbReference type="Rhea" id="RHEA:54388"/>
        <dbReference type="ChEBI" id="CHEBI:15377"/>
        <dbReference type="ChEBI" id="CHEBI:15378"/>
        <dbReference type="ChEBI" id="CHEBI:30807"/>
        <dbReference type="ChEBI" id="CHEBI:76084"/>
        <dbReference type="ChEBI" id="CHEBI:86094"/>
    </reaction>
    <physiologicalReaction direction="left-to-right" evidence="26">
        <dbReference type="Rhea" id="RHEA:54389"/>
    </physiologicalReaction>
</comment>
<comment type="catalytic activity">
    <reaction evidence="27">
        <text>1-octadecanoyl-2-hexanoyl-sn-glycero-3-phosphocholine + H2O = hexanoate + 1-octadecanoyl-sn-glycero-3-phosphocholine + H(+)</text>
        <dbReference type="Rhea" id="RHEA:54464"/>
        <dbReference type="ChEBI" id="CHEBI:15377"/>
        <dbReference type="ChEBI" id="CHEBI:15378"/>
        <dbReference type="ChEBI" id="CHEBI:17120"/>
        <dbReference type="ChEBI" id="CHEBI:73858"/>
        <dbReference type="ChEBI" id="CHEBI:138212"/>
    </reaction>
    <physiologicalReaction direction="left-to-right" evidence="27">
        <dbReference type="Rhea" id="RHEA:54465"/>
    </physiologicalReaction>
</comment>
<dbReference type="AlphaFoldDB" id="C3YMU0"/>
<dbReference type="Pfam" id="PF00561">
    <property type="entry name" value="Abhydrolase_1"/>
    <property type="match status" value="1"/>
</dbReference>
<comment type="catalytic activity">
    <reaction evidence="29">
        <text>1-hexadecanoyl-2-nonadioyl-sn-glycero-3-phosphocholine + H2O = nonanedioate + 1-hexadecanoyl-sn-glycero-3-phosphocholine + H(+)</text>
        <dbReference type="Rhea" id="RHEA:41388"/>
        <dbReference type="ChEBI" id="CHEBI:15377"/>
        <dbReference type="ChEBI" id="CHEBI:15378"/>
        <dbReference type="ChEBI" id="CHEBI:72998"/>
        <dbReference type="ChEBI" id="CHEBI:78207"/>
        <dbReference type="ChEBI" id="CHEBI:78208"/>
    </reaction>
    <physiologicalReaction direction="left-to-right" evidence="29">
        <dbReference type="Rhea" id="RHEA:41389"/>
    </physiologicalReaction>
</comment>
<keyword evidence="9" id="KW-0443">Lipid metabolism</keyword>
<comment type="catalytic activity">
    <reaction evidence="23">
        <text>1-tetradecanoyl-2-(5Z,8Z,11Z,14Z-eicosatetraenoyl)-sn-glycero-3-phosphocholine + H2O = 2-(5Z,8Z,11Z,14Z)-eicosatetraenoyl-sn-glycero-3-phosphocholine + tetradecanoate + H(+)</text>
        <dbReference type="Rhea" id="RHEA:54396"/>
        <dbReference type="ChEBI" id="CHEBI:15377"/>
        <dbReference type="ChEBI" id="CHEBI:15378"/>
        <dbReference type="ChEBI" id="CHEBI:30807"/>
        <dbReference type="ChEBI" id="CHEBI:76079"/>
        <dbReference type="ChEBI" id="CHEBI:86102"/>
    </reaction>
    <physiologicalReaction direction="left-to-right" evidence="23">
        <dbReference type="Rhea" id="RHEA:54397"/>
    </physiologicalReaction>
</comment>
<protein>
    <recommendedName>
        <fullName evidence="32">Phospholipase ABHD3</fullName>
        <ecNumber evidence="3">3.1.1.4</ecNumber>
    </recommendedName>
    <alternativeName>
        <fullName evidence="33">Abhydrolase domain-containing protein 3</fullName>
    </alternativeName>
</protein>
<evidence type="ECO:0000256" key="34">
    <source>
        <dbReference type="SAM" id="MobiDB-lite"/>
    </source>
</evidence>
<evidence type="ECO:0000256" key="8">
    <source>
        <dbReference type="ARBA" id="ARBA00022989"/>
    </source>
</evidence>
<sequence>MADEFLADSQLRSWVSIQWENWPSFPLVVGVALTVATYYVKCVAKEYYPTVWCFTSQAHTILCSVLYLFPLQKPLLITGSKSCADFLQHHCPVLVQEYYPTVWCFTSRAHTILCSVLYLFPLQKPVLITGSKSCADFLQHHCPVLVQEYYPTVWCFTSRAHTLICGIVRDLADGKPPSYQQDILHTPDGGEIHLDWLDHHGNHHHGNHHHDNKTRPTVLIMPGLTGHSGSAYVARLARGAHKQGYRGVVFNNRGTNGVELKSARSYCAANTDDLHLVVSHVKTLYPDVPLMAVGVSLGGIILFNYVAKLGKDCGLVAAMVVSVSWNVFEGTRSLEETVNKLLFNRYLVKGLTTNLRRNRVVFDRHASVDVDHALQASTIGEFDERFTRKVFGYESLQHYYTEASPHRKVPHIQTPILCLNAADDIFSPLDSIPVEEVEKNPNIALVMTSHGGHIGFGDWLFPSRESFMDKLYQQYVDAVFKYGQELGNEEEEKRFLHWNFDAKHIRDTNRKLGHRSQKDVLEDHIILDNMFSYYNKSAFHERCVPKQDQSTSPAPPPAGGGKRTEADYRHCNEVAEDKIWRESVKNEWKGVQQWEDNWGFLKEYDQKGRPKPQKELPERVPVYSDDMPNTTNGVIGSRMKTDLGKHMFQLERALMTGHKKKKLGTELMCYD</sequence>
<evidence type="ECO:0000256" key="27">
    <source>
        <dbReference type="ARBA" id="ARBA00052588"/>
    </source>
</evidence>
<gene>
    <name evidence="36" type="ORF">BRAFLDRAFT_117028</name>
</gene>
<evidence type="ECO:0000256" key="12">
    <source>
        <dbReference type="ARBA" id="ARBA00023422"/>
    </source>
</evidence>
<comment type="catalytic activity">
    <reaction evidence="16">
        <text>1-hexadecanoyl-2-(9-oxononanoyl)-sn-glycero-3-phosphocholine + H2O = 9-oxononanoate + 1-hexadecanoyl-sn-glycero-3-phosphocholine + H(+)</text>
        <dbReference type="Rhea" id="RHEA:41179"/>
        <dbReference type="ChEBI" id="CHEBI:15377"/>
        <dbReference type="ChEBI" id="CHEBI:15378"/>
        <dbReference type="ChEBI" id="CHEBI:61042"/>
        <dbReference type="ChEBI" id="CHEBI:72998"/>
        <dbReference type="ChEBI" id="CHEBI:77812"/>
    </reaction>
    <physiologicalReaction direction="left-to-right" evidence="16">
        <dbReference type="Rhea" id="RHEA:41180"/>
    </physiologicalReaction>
</comment>
<keyword evidence="11" id="KW-1208">Phospholipid metabolism</keyword>
<evidence type="ECO:0000256" key="5">
    <source>
        <dbReference type="ARBA" id="ARBA00022692"/>
    </source>
</evidence>
<comment type="catalytic activity">
    <reaction evidence="17">
        <text>1-hexadecanoyl-2-glutaroyl-sn-glycero-3-phosphocholine + H2O = glutarate + 1-hexadecanoyl-sn-glycero-3-phosphocholine + H(+)</text>
        <dbReference type="Rhea" id="RHEA:41159"/>
        <dbReference type="ChEBI" id="CHEBI:15377"/>
        <dbReference type="ChEBI" id="CHEBI:15378"/>
        <dbReference type="ChEBI" id="CHEBI:30921"/>
        <dbReference type="ChEBI" id="CHEBI:72998"/>
        <dbReference type="ChEBI" id="CHEBI:77756"/>
    </reaction>
    <physiologicalReaction direction="left-to-right" evidence="17">
        <dbReference type="Rhea" id="RHEA:41160"/>
    </physiologicalReaction>
</comment>
<dbReference type="InterPro" id="IPR000073">
    <property type="entry name" value="AB_hydrolase_1"/>
</dbReference>
<dbReference type="InterPro" id="IPR050960">
    <property type="entry name" value="AB_hydrolase_4_sf"/>
</dbReference>
<evidence type="ECO:0000256" key="15">
    <source>
        <dbReference type="ARBA" id="ARBA00047611"/>
    </source>
</evidence>
<dbReference type="ESTHER" id="brafl-c3ymu0">
    <property type="family name" value="abh_upf0017"/>
</dbReference>
<dbReference type="Gene3D" id="3.40.50.1820">
    <property type="entry name" value="alpha/beta hydrolase"/>
    <property type="match status" value="1"/>
</dbReference>
<comment type="catalytic activity">
    <reaction evidence="25">
        <text>1-octadecanoyl-2-acetyl-sn-glycero-3-phosphocholine + H2O = 1-octadecanoyl-sn-glycero-3-phosphocholine + acetate + H(+)</text>
        <dbReference type="Rhea" id="RHEA:54408"/>
        <dbReference type="ChEBI" id="CHEBI:15377"/>
        <dbReference type="ChEBI" id="CHEBI:15378"/>
        <dbReference type="ChEBI" id="CHEBI:30089"/>
        <dbReference type="ChEBI" id="CHEBI:73858"/>
        <dbReference type="ChEBI" id="CHEBI:75220"/>
    </reaction>
    <physiologicalReaction direction="left-to-right" evidence="25">
        <dbReference type="Rhea" id="RHEA:54409"/>
    </physiologicalReaction>
</comment>
<evidence type="ECO:0000256" key="1">
    <source>
        <dbReference type="ARBA" id="ARBA00004606"/>
    </source>
</evidence>
<keyword evidence="8" id="KW-1133">Transmembrane helix</keyword>
<feature type="region of interest" description="Disordered" evidence="34">
    <location>
        <begin position="544"/>
        <end position="567"/>
    </location>
</feature>
<evidence type="ECO:0000256" key="29">
    <source>
        <dbReference type="ARBA" id="ARBA00052808"/>
    </source>
</evidence>
<name>C3YMU0_BRAFL</name>
<evidence type="ECO:0000256" key="25">
    <source>
        <dbReference type="ARBA" id="ARBA00052087"/>
    </source>
</evidence>
<evidence type="ECO:0000259" key="35">
    <source>
        <dbReference type="Pfam" id="PF00561"/>
    </source>
</evidence>
<evidence type="ECO:0000256" key="33">
    <source>
        <dbReference type="ARBA" id="ARBA00082158"/>
    </source>
</evidence>
<dbReference type="PANTHER" id="PTHR10794:SF63">
    <property type="entry name" value="ALPHA_BETA HYDROLASE 1, ISOFORM A"/>
    <property type="match status" value="1"/>
</dbReference>
<evidence type="ECO:0000256" key="23">
    <source>
        <dbReference type="ARBA" id="ARBA00051164"/>
    </source>
</evidence>
<evidence type="ECO:0000256" key="22">
    <source>
        <dbReference type="ARBA" id="ARBA00050674"/>
    </source>
</evidence>
<feature type="region of interest" description="Disordered" evidence="34">
    <location>
        <begin position="605"/>
        <end position="633"/>
    </location>
</feature>
<comment type="catalytic activity">
    <reaction evidence="13">
        <text>1-O-hexadecyl-2-acetyl-sn-glycero-3-phosphocholine + H2O = 1-O-hexadecyl-sn-glycero-3-phosphocholine + acetate + H(+)</text>
        <dbReference type="Rhea" id="RHEA:40479"/>
        <dbReference type="ChEBI" id="CHEBI:15377"/>
        <dbReference type="ChEBI" id="CHEBI:15378"/>
        <dbReference type="ChEBI" id="CHEBI:30089"/>
        <dbReference type="ChEBI" id="CHEBI:44811"/>
        <dbReference type="ChEBI" id="CHEBI:64496"/>
    </reaction>
    <physiologicalReaction direction="left-to-right" evidence="13">
        <dbReference type="Rhea" id="RHEA:40480"/>
    </physiologicalReaction>
</comment>
<evidence type="ECO:0000256" key="7">
    <source>
        <dbReference type="ARBA" id="ARBA00022968"/>
    </source>
</evidence>
<accession>C3YMU0</accession>
<dbReference type="EMBL" id="GG666531">
    <property type="protein sequence ID" value="EEN58431.1"/>
    <property type="molecule type" value="Genomic_DNA"/>
</dbReference>
<evidence type="ECO:0000256" key="32">
    <source>
        <dbReference type="ARBA" id="ARBA00071303"/>
    </source>
</evidence>
<evidence type="ECO:0000313" key="36">
    <source>
        <dbReference type="EMBL" id="EEN58431.1"/>
    </source>
</evidence>
<dbReference type="SUPFAM" id="SSF53474">
    <property type="entry name" value="alpha/beta-Hydrolases"/>
    <property type="match status" value="1"/>
</dbReference>
<comment type="catalytic activity">
    <reaction evidence="30">
        <text>1,2-ditetradecanoyl-sn-glycero-3-phosphocholine + H2O = 2-tetradecanoyl-sn-glycero-3-phosphocholine + tetradecanoate + H(+)</text>
        <dbReference type="Rhea" id="RHEA:54404"/>
        <dbReference type="ChEBI" id="CHEBI:15377"/>
        <dbReference type="ChEBI" id="CHEBI:15378"/>
        <dbReference type="ChEBI" id="CHEBI:30807"/>
        <dbReference type="ChEBI" id="CHEBI:45240"/>
        <dbReference type="ChEBI" id="CHEBI:131738"/>
    </reaction>
    <physiologicalReaction direction="left-to-right" evidence="30">
        <dbReference type="Rhea" id="RHEA:54405"/>
    </physiologicalReaction>
</comment>
<keyword evidence="5" id="KW-0812">Transmembrane</keyword>
<evidence type="ECO:0000256" key="26">
    <source>
        <dbReference type="ARBA" id="ARBA00052144"/>
    </source>
</evidence>
<evidence type="ECO:0000256" key="17">
    <source>
        <dbReference type="ARBA" id="ARBA00048471"/>
    </source>
</evidence>
<dbReference type="InterPro" id="IPR020339">
    <property type="entry name" value="C20orf85-like"/>
</dbReference>
<organism>
    <name type="scientific">Branchiostoma floridae</name>
    <name type="common">Florida lancelet</name>
    <name type="synonym">Amphioxus</name>
    <dbReference type="NCBI Taxonomy" id="7739"/>
    <lineage>
        <taxon>Eukaryota</taxon>
        <taxon>Metazoa</taxon>
        <taxon>Chordata</taxon>
        <taxon>Cephalochordata</taxon>
        <taxon>Leptocardii</taxon>
        <taxon>Amphioxiformes</taxon>
        <taxon>Branchiostomatidae</taxon>
        <taxon>Branchiostoma</taxon>
    </lineage>
</organism>
<comment type="catalytic activity">
    <reaction evidence="18">
        <text>1,2-ditetradecanoyl-sn-glycero-3-phosphocholine + H2O = 1-tetradecanoyl-sn-glycero-3-phosphocholine + tetradecanoate + H(+)</text>
        <dbReference type="Rhea" id="RHEA:54456"/>
        <dbReference type="ChEBI" id="CHEBI:15377"/>
        <dbReference type="ChEBI" id="CHEBI:15378"/>
        <dbReference type="ChEBI" id="CHEBI:30807"/>
        <dbReference type="ChEBI" id="CHEBI:45240"/>
        <dbReference type="ChEBI" id="CHEBI:64489"/>
    </reaction>
    <physiologicalReaction direction="left-to-right" evidence="18">
        <dbReference type="Rhea" id="RHEA:54457"/>
    </physiologicalReaction>
</comment>
<feature type="domain" description="AB hydrolase-1" evidence="35">
    <location>
        <begin position="216"/>
        <end position="456"/>
    </location>
</feature>
<comment type="catalytic activity">
    <reaction evidence="14">
        <text>a 1,2-diacyl-sn-glycero-3-phosphocholine + H2O = a 2-acyl-sn-glycero-3-phosphocholine + a fatty acid + H(+)</text>
        <dbReference type="Rhea" id="RHEA:18689"/>
        <dbReference type="ChEBI" id="CHEBI:15377"/>
        <dbReference type="ChEBI" id="CHEBI:15378"/>
        <dbReference type="ChEBI" id="CHEBI:28868"/>
        <dbReference type="ChEBI" id="CHEBI:57643"/>
        <dbReference type="ChEBI" id="CHEBI:57875"/>
        <dbReference type="EC" id="3.1.1.32"/>
    </reaction>
    <physiologicalReaction direction="left-to-right" evidence="14">
        <dbReference type="Rhea" id="RHEA:18690"/>
    </physiologicalReaction>
</comment>
<evidence type="ECO:0000256" key="31">
    <source>
        <dbReference type="ARBA" id="ARBA00059841"/>
    </source>
</evidence>
<keyword evidence="10" id="KW-0472">Membrane</keyword>
<evidence type="ECO:0000256" key="16">
    <source>
        <dbReference type="ARBA" id="ARBA00048288"/>
    </source>
</evidence>
<evidence type="ECO:0000256" key="18">
    <source>
        <dbReference type="ARBA" id="ARBA00050145"/>
    </source>
</evidence>
<comment type="subcellular location">
    <subcellularLocation>
        <location evidence="1">Membrane</location>
        <topology evidence="1">Single-pass type II membrane protein</topology>
    </subcellularLocation>
</comment>
<dbReference type="EC" id="3.1.1.4" evidence="3"/>
<dbReference type="PANTHER" id="PTHR10794">
    <property type="entry name" value="ABHYDROLASE DOMAIN-CONTAINING PROTEIN"/>
    <property type="match status" value="1"/>
</dbReference>
<evidence type="ECO:0000256" key="24">
    <source>
        <dbReference type="ARBA" id="ARBA00051705"/>
    </source>
</evidence>
<comment type="catalytic activity">
    <reaction evidence="12">
        <text>a 1,2-diacyl-sn-glycero-3-phosphocholine + H2O = a 1-acyl-sn-glycero-3-phosphocholine + a fatty acid + H(+)</text>
        <dbReference type="Rhea" id="RHEA:15801"/>
        <dbReference type="ChEBI" id="CHEBI:15377"/>
        <dbReference type="ChEBI" id="CHEBI:15378"/>
        <dbReference type="ChEBI" id="CHEBI:28868"/>
        <dbReference type="ChEBI" id="CHEBI:57643"/>
        <dbReference type="ChEBI" id="CHEBI:58168"/>
        <dbReference type="EC" id="3.1.1.4"/>
    </reaction>
    <physiologicalReaction direction="left-to-right" evidence="12">
        <dbReference type="Rhea" id="RHEA:15802"/>
    </physiologicalReaction>
</comment>
<evidence type="ECO:0000256" key="11">
    <source>
        <dbReference type="ARBA" id="ARBA00023264"/>
    </source>
</evidence>
<evidence type="ECO:0000256" key="3">
    <source>
        <dbReference type="ARBA" id="ARBA00013278"/>
    </source>
</evidence>
<dbReference type="Pfam" id="PF14945">
    <property type="entry name" value="LLC1"/>
    <property type="match status" value="1"/>
</dbReference>
<evidence type="ECO:0000256" key="2">
    <source>
        <dbReference type="ARBA" id="ARBA00010884"/>
    </source>
</evidence>
<evidence type="ECO:0000256" key="19">
    <source>
        <dbReference type="ARBA" id="ARBA00050182"/>
    </source>
</evidence>
<dbReference type="InParanoid" id="C3YMU0"/>
<dbReference type="FunCoup" id="C3YMU0">
    <property type="interactions" value="238"/>
</dbReference>
<comment type="catalytic activity">
    <reaction evidence="21">
        <text>1-O-hexadecyl-2-nonadioyl-sn-glycero-3-phosphocholine + H2O = nonanedioate + 1-O-hexadecyl-sn-glycero-3-phosphocholine + H(+)</text>
        <dbReference type="Rhea" id="RHEA:54552"/>
        <dbReference type="ChEBI" id="CHEBI:15377"/>
        <dbReference type="ChEBI" id="CHEBI:15378"/>
        <dbReference type="ChEBI" id="CHEBI:64496"/>
        <dbReference type="ChEBI" id="CHEBI:78208"/>
        <dbReference type="ChEBI" id="CHEBI:138269"/>
    </reaction>
    <physiologicalReaction direction="left-to-right" evidence="21">
        <dbReference type="Rhea" id="RHEA:54553"/>
    </physiologicalReaction>
</comment>
<reference evidence="36" key="1">
    <citation type="journal article" date="2008" name="Nature">
        <title>The amphioxus genome and the evolution of the chordate karyotype.</title>
        <authorList>
            <consortium name="US DOE Joint Genome Institute (JGI-PGF)"/>
            <person name="Putnam N.H."/>
            <person name="Butts T."/>
            <person name="Ferrier D.E.K."/>
            <person name="Furlong R.F."/>
            <person name="Hellsten U."/>
            <person name="Kawashima T."/>
            <person name="Robinson-Rechavi M."/>
            <person name="Shoguchi E."/>
            <person name="Terry A."/>
            <person name="Yu J.-K."/>
            <person name="Benito-Gutierrez E.L."/>
            <person name="Dubchak I."/>
            <person name="Garcia-Fernandez J."/>
            <person name="Gibson-Brown J.J."/>
            <person name="Grigoriev I.V."/>
            <person name="Horton A.C."/>
            <person name="de Jong P.J."/>
            <person name="Jurka J."/>
            <person name="Kapitonov V.V."/>
            <person name="Kohara Y."/>
            <person name="Kuroki Y."/>
            <person name="Lindquist E."/>
            <person name="Lucas S."/>
            <person name="Osoegawa K."/>
            <person name="Pennacchio L.A."/>
            <person name="Salamov A.A."/>
            <person name="Satou Y."/>
            <person name="Sauka-Spengler T."/>
            <person name="Schmutz J."/>
            <person name="Shin-I T."/>
            <person name="Toyoda A."/>
            <person name="Bronner-Fraser M."/>
            <person name="Fujiyama A."/>
            <person name="Holland L.Z."/>
            <person name="Holland P.W.H."/>
            <person name="Satoh N."/>
            <person name="Rokhsar D.S."/>
        </authorList>
    </citation>
    <scope>NUCLEOTIDE SEQUENCE [LARGE SCALE GENOMIC DNA]</scope>
    <source>
        <strain evidence="36">S238N-H82</strain>
        <tissue evidence="36">Testes</tissue>
    </source>
</reference>
<dbReference type="GO" id="GO:0006650">
    <property type="term" value="P:glycerophospholipid metabolic process"/>
    <property type="evidence" value="ECO:0007669"/>
    <property type="project" value="UniProtKB-ARBA"/>
</dbReference>
<evidence type="ECO:0000256" key="28">
    <source>
        <dbReference type="ARBA" id="ARBA00052747"/>
    </source>
</evidence>
<evidence type="ECO:0000256" key="4">
    <source>
        <dbReference type="ARBA" id="ARBA00022487"/>
    </source>
</evidence>
<comment type="catalytic activity">
    <reaction evidence="15">
        <text>1-hexadecanoyl-2-(5-oxopentanoyl)-sn-glycero-3-phosphocholine + H2O = 5-oxopentanoate + 1-hexadecanoyl-sn-glycero-3-phosphocholine + H(+)</text>
        <dbReference type="Rhea" id="RHEA:40483"/>
        <dbReference type="ChEBI" id="CHEBI:15377"/>
        <dbReference type="ChEBI" id="CHEBI:15378"/>
        <dbReference type="ChEBI" id="CHEBI:16120"/>
        <dbReference type="ChEBI" id="CHEBI:72998"/>
        <dbReference type="ChEBI" id="CHEBI:77890"/>
    </reaction>
    <physiologicalReaction direction="left-to-right" evidence="15">
        <dbReference type="Rhea" id="RHEA:40484"/>
    </physiologicalReaction>
</comment>
<dbReference type="InterPro" id="IPR029058">
    <property type="entry name" value="AB_hydrolase_fold"/>
</dbReference>
<comment type="catalytic activity">
    <reaction evidence="22">
        <text>1-octadecanoyl-2-pentanoyl-sn-glycero-3-phosphocholine + H2O = pentanoate + 1-octadecanoyl-sn-glycero-3-phosphocholine + H(+)</text>
        <dbReference type="Rhea" id="RHEA:54460"/>
        <dbReference type="ChEBI" id="CHEBI:15377"/>
        <dbReference type="ChEBI" id="CHEBI:15378"/>
        <dbReference type="ChEBI" id="CHEBI:31011"/>
        <dbReference type="ChEBI" id="CHEBI:73858"/>
        <dbReference type="ChEBI" id="CHEBI:138211"/>
    </reaction>
    <physiologicalReaction direction="left-to-right" evidence="22">
        <dbReference type="Rhea" id="RHEA:54461"/>
    </physiologicalReaction>
</comment>
<evidence type="ECO:0000256" key="9">
    <source>
        <dbReference type="ARBA" id="ARBA00023098"/>
    </source>
</evidence>
<evidence type="ECO:0000256" key="6">
    <source>
        <dbReference type="ARBA" id="ARBA00022801"/>
    </source>
</evidence>
<keyword evidence="4" id="KW-0719">Serine esterase</keyword>
<comment type="similarity">
    <text evidence="2">Belongs to the AB hydrolase superfamily. AB hydrolase 4 family.</text>
</comment>
<dbReference type="eggNOG" id="KOG1838">
    <property type="taxonomic scope" value="Eukaryota"/>
</dbReference>
<dbReference type="FunFam" id="3.40.50.1820:FF:000079">
    <property type="entry name" value="Abhydrolase domain-containing 3"/>
    <property type="match status" value="1"/>
</dbReference>